<evidence type="ECO:0000313" key="4">
    <source>
        <dbReference type="Proteomes" id="UP000678016"/>
    </source>
</evidence>
<sequence length="61" mass="6581">MTTKPEFSKSSSSGRDTDRVEIGDLPRGAATRDSKHPGAGHLSFPALEWTTLLDAARGRKL</sequence>
<accession>A0ABX8C4S7</accession>
<name>A0ABX8C4S7_9ACTN</name>
<proteinExistence type="predicted"/>
<keyword evidence="4" id="KW-1185">Reference proteome</keyword>
<organism evidence="3 4">
    <name type="scientific">Nocardiopsis akebiae</name>
    <dbReference type="NCBI Taxonomy" id="2831968"/>
    <lineage>
        <taxon>Bacteria</taxon>
        <taxon>Bacillati</taxon>
        <taxon>Actinomycetota</taxon>
        <taxon>Actinomycetes</taxon>
        <taxon>Streptosporangiales</taxon>
        <taxon>Nocardiopsidaceae</taxon>
        <taxon>Nocardiopsis</taxon>
    </lineage>
</organism>
<dbReference type="RefSeq" id="WP_212641452.1">
    <property type="nucleotide sequence ID" value="NZ_CP074132.1"/>
</dbReference>
<dbReference type="Proteomes" id="UP000678016">
    <property type="component" value="Chromosome"/>
</dbReference>
<feature type="compositionally biased region" description="Polar residues" evidence="1">
    <location>
        <begin position="1"/>
        <end position="14"/>
    </location>
</feature>
<feature type="domain" description="DUF397" evidence="2">
    <location>
        <begin position="7"/>
        <end position="57"/>
    </location>
</feature>
<dbReference type="Pfam" id="PF04149">
    <property type="entry name" value="DUF397"/>
    <property type="match status" value="1"/>
</dbReference>
<gene>
    <name evidence="3" type="ORF">KGD83_25085</name>
</gene>
<dbReference type="EMBL" id="CP074132">
    <property type="protein sequence ID" value="QUX28469.1"/>
    <property type="molecule type" value="Genomic_DNA"/>
</dbReference>
<protein>
    <submittedName>
        <fullName evidence="3">DUF397 domain-containing protein</fullName>
    </submittedName>
</protein>
<dbReference type="InterPro" id="IPR007278">
    <property type="entry name" value="DUF397"/>
</dbReference>
<evidence type="ECO:0000259" key="2">
    <source>
        <dbReference type="Pfam" id="PF04149"/>
    </source>
</evidence>
<evidence type="ECO:0000313" key="3">
    <source>
        <dbReference type="EMBL" id="QUX28469.1"/>
    </source>
</evidence>
<evidence type="ECO:0000256" key="1">
    <source>
        <dbReference type="SAM" id="MobiDB-lite"/>
    </source>
</evidence>
<feature type="compositionally biased region" description="Basic and acidic residues" evidence="1">
    <location>
        <begin position="15"/>
        <end position="36"/>
    </location>
</feature>
<feature type="region of interest" description="Disordered" evidence="1">
    <location>
        <begin position="1"/>
        <end position="42"/>
    </location>
</feature>
<reference evidence="4" key="1">
    <citation type="submission" date="2021-05" db="EMBL/GenBank/DDBJ databases">
        <title>Direct Submission.</title>
        <authorList>
            <person name="Li K."/>
            <person name="Gao J."/>
        </authorList>
    </citation>
    <scope>NUCLEOTIDE SEQUENCE [LARGE SCALE GENOMIC DNA]</scope>
    <source>
        <strain evidence="4">HDS12</strain>
    </source>
</reference>